<evidence type="ECO:0000256" key="4">
    <source>
        <dbReference type="ARBA" id="ARBA00022519"/>
    </source>
</evidence>
<dbReference type="Proteomes" id="UP001595528">
    <property type="component" value="Unassembled WGS sequence"/>
</dbReference>
<gene>
    <name evidence="11" type="ORF">ACFOGJ_01020</name>
</gene>
<feature type="transmembrane region" description="Helical" evidence="10">
    <location>
        <begin position="195"/>
        <end position="214"/>
    </location>
</feature>
<feature type="transmembrane region" description="Helical" evidence="10">
    <location>
        <begin position="245"/>
        <end position="265"/>
    </location>
</feature>
<keyword evidence="8 10" id="KW-0472">Membrane</keyword>
<evidence type="ECO:0000256" key="5">
    <source>
        <dbReference type="ARBA" id="ARBA00022692"/>
    </source>
</evidence>
<keyword evidence="6" id="KW-0029">Amino-acid transport</keyword>
<evidence type="ECO:0000256" key="9">
    <source>
        <dbReference type="ARBA" id="ARBA00037998"/>
    </source>
</evidence>
<keyword evidence="4" id="KW-0997">Cell inner membrane</keyword>
<feature type="transmembrane region" description="Helical" evidence="10">
    <location>
        <begin position="93"/>
        <end position="115"/>
    </location>
</feature>
<organism evidence="11 12">
    <name type="scientific">Marinibaculum pumilum</name>
    <dbReference type="NCBI Taxonomy" id="1766165"/>
    <lineage>
        <taxon>Bacteria</taxon>
        <taxon>Pseudomonadati</taxon>
        <taxon>Pseudomonadota</taxon>
        <taxon>Alphaproteobacteria</taxon>
        <taxon>Rhodospirillales</taxon>
        <taxon>Rhodospirillaceae</taxon>
        <taxon>Marinibaculum</taxon>
    </lineage>
</organism>
<dbReference type="InterPro" id="IPR052157">
    <property type="entry name" value="BCAA_transport_permease"/>
</dbReference>
<dbReference type="RefSeq" id="WP_379897526.1">
    <property type="nucleotide sequence ID" value="NZ_JBHRTR010000005.1"/>
</dbReference>
<keyword evidence="5 10" id="KW-0812">Transmembrane</keyword>
<comment type="similarity">
    <text evidence="9">Belongs to the binding-protein-dependent transport system permease family. LivHM subfamily.</text>
</comment>
<keyword evidence="3" id="KW-1003">Cell membrane</keyword>
<accession>A0ABV7KU22</accession>
<protein>
    <submittedName>
        <fullName evidence="11">Branched-chain amino acid ABC transporter permease</fullName>
    </submittedName>
</protein>
<comment type="subcellular location">
    <subcellularLocation>
        <location evidence="1">Cell membrane</location>
        <topology evidence="1">Multi-pass membrane protein</topology>
    </subcellularLocation>
</comment>
<feature type="transmembrane region" description="Helical" evidence="10">
    <location>
        <begin position="149"/>
        <end position="168"/>
    </location>
</feature>
<evidence type="ECO:0000256" key="8">
    <source>
        <dbReference type="ARBA" id="ARBA00023136"/>
    </source>
</evidence>
<dbReference type="InterPro" id="IPR001851">
    <property type="entry name" value="ABC_transp_permease"/>
</dbReference>
<dbReference type="CDD" id="cd06582">
    <property type="entry name" value="TM_PBP1_LivH_like"/>
    <property type="match status" value="1"/>
</dbReference>
<proteinExistence type="inferred from homology"/>
<reference evidence="12" key="1">
    <citation type="journal article" date="2019" name="Int. J. Syst. Evol. Microbiol.">
        <title>The Global Catalogue of Microorganisms (GCM) 10K type strain sequencing project: providing services to taxonomists for standard genome sequencing and annotation.</title>
        <authorList>
            <consortium name="The Broad Institute Genomics Platform"/>
            <consortium name="The Broad Institute Genome Sequencing Center for Infectious Disease"/>
            <person name="Wu L."/>
            <person name="Ma J."/>
        </authorList>
    </citation>
    <scope>NUCLEOTIDE SEQUENCE [LARGE SCALE GENOMIC DNA]</scope>
    <source>
        <strain evidence="12">KCTC 42964</strain>
    </source>
</reference>
<evidence type="ECO:0000256" key="1">
    <source>
        <dbReference type="ARBA" id="ARBA00004651"/>
    </source>
</evidence>
<comment type="caution">
    <text evidence="11">The sequence shown here is derived from an EMBL/GenBank/DDBJ whole genome shotgun (WGS) entry which is preliminary data.</text>
</comment>
<feature type="transmembrane region" description="Helical" evidence="10">
    <location>
        <begin position="220"/>
        <end position="238"/>
    </location>
</feature>
<evidence type="ECO:0000256" key="6">
    <source>
        <dbReference type="ARBA" id="ARBA00022970"/>
    </source>
</evidence>
<evidence type="ECO:0000313" key="11">
    <source>
        <dbReference type="EMBL" id="MFC3225792.1"/>
    </source>
</evidence>
<evidence type="ECO:0000256" key="2">
    <source>
        <dbReference type="ARBA" id="ARBA00022448"/>
    </source>
</evidence>
<dbReference type="PANTHER" id="PTHR11795:SF371">
    <property type="entry name" value="HIGH-AFFINITY BRANCHED-CHAIN AMINO ACID TRANSPORT SYSTEM PERMEASE PROTEIN LIVH"/>
    <property type="match status" value="1"/>
</dbReference>
<evidence type="ECO:0000256" key="10">
    <source>
        <dbReference type="SAM" id="Phobius"/>
    </source>
</evidence>
<keyword evidence="2" id="KW-0813">Transport</keyword>
<sequence length="303" mass="32250">MLIDILQLLIYGIVLGSIIALGAIGVSLTFGILGFANFSHGDLMTSGAYIAFTVYTILALPLWLAFPAAILGSIAVALVVDWAFYSRLRRSRGLILLISSFGVALIIRSLVQIVWGPDNQVYESGIQMAVRFGTDVVGPPGLRIKPDQIRILVGAVILVSAVHVFLRYTRMGKAMRAMADNPDLARLTGIDTGRVIIWTWVIGAGLAGAAGVFLGLDTRLHPDMGWFILLPIFAATILGGIGKPYGAIAGGLVIGIAQELSTLPIPPDYEPLVNPAYKPAVAFGIMVLMLIVRPTGLFAGRSL</sequence>
<dbReference type="PANTHER" id="PTHR11795">
    <property type="entry name" value="BRANCHED-CHAIN AMINO ACID TRANSPORT SYSTEM PERMEASE PROTEIN LIVH"/>
    <property type="match status" value="1"/>
</dbReference>
<evidence type="ECO:0000256" key="3">
    <source>
        <dbReference type="ARBA" id="ARBA00022475"/>
    </source>
</evidence>
<keyword evidence="7 10" id="KW-1133">Transmembrane helix</keyword>
<name>A0ABV7KU22_9PROT</name>
<dbReference type="Pfam" id="PF02653">
    <property type="entry name" value="BPD_transp_2"/>
    <property type="match status" value="1"/>
</dbReference>
<feature type="transmembrane region" description="Helical" evidence="10">
    <location>
        <begin position="9"/>
        <end position="36"/>
    </location>
</feature>
<keyword evidence="12" id="KW-1185">Reference proteome</keyword>
<feature type="transmembrane region" description="Helical" evidence="10">
    <location>
        <begin position="277"/>
        <end position="299"/>
    </location>
</feature>
<evidence type="ECO:0000256" key="7">
    <source>
        <dbReference type="ARBA" id="ARBA00022989"/>
    </source>
</evidence>
<feature type="transmembrane region" description="Helical" evidence="10">
    <location>
        <begin position="48"/>
        <end position="81"/>
    </location>
</feature>
<evidence type="ECO:0000313" key="12">
    <source>
        <dbReference type="Proteomes" id="UP001595528"/>
    </source>
</evidence>
<dbReference type="EMBL" id="JBHRTR010000005">
    <property type="protein sequence ID" value="MFC3225792.1"/>
    <property type="molecule type" value="Genomic_DNA"/>
</dbReference>